<sequence>MPEKSEDSRGWIVVVDETTGDFTVEGPAPDQARWEHAIAAAKAAGRKVAWRYDEGTRDEAVAQAMHQYGGKEIYPGGSIVALA</sequence>
<dbReference type="Proteomes" id="UP000644699">
    <property type="component" value="Unassembled WGS sequence"/>
</dbReference>
<protein>
    <submittedName>
        <fullName evidence="1">Uncharacterized protein</fullName>
    </submittedName>
</protein>
<evidence type="ECO:0000313" key="2">
    <source>
        <dbReference type="Proteomes" id="UP000644699"/>
    </source>
</evidence>
<dbReference type="EMBL" id="BMIQ01000005">
    <property type="protein sequence ID" value="GGE12368.1"/>
    <property type="molecule type" value="Genomic_DNA"/>
</dbReference>
<name>A0A916ZTT5_9HYPH</name>
<comment type="caution">
    <text evidence="1">The sequence shown here is derived from an EMBL/GenBank/DDBJ whole genome shotgun (WGS) entry which is preliminary data.</text>
</comment>
<reference evidence="1" key="2">
    <citation type="submission" date="2020-09" db="EMBL/GenBank/DDBJ databases">
        <authorList>
            <person name="Sun Q."/>
            <person name="Zhou Y."/>
        </authorList>
    </citation>
    <scope>NUCLEOTIDE SEQUENCE</scope>
    <source>
        <strain evidence="1">CGMCC 1.15367</strain>
    </source>
</reference>
<dbReference type="RefSeq" id="WP_188910658.1">
    <property type="nucleotide sequence ID" value="NZ_BMIQ01000005.1"/>
</dbReference>
<evidence type="ECO:0000313" key="1">
    <source>
        <dbReference type="EMBL" id="GGE12368.1"/>
    </source>
</evidence>
<proteinExistence type="predicted"/>
<reference evidence="1" key="1">
    <citation type="journal article" date="2014" name="Int. J. Syst. Evol. Microbiol.">
        <title>Complete genome sequence of Corynebacterium casei LMG S-19264T (=DSM 44701T), isolated from a smear-ripened cheese.</title>
        <authorList>
            <consortium name="US DOE Joint Genome Institute (JGI-PGF)"/>
            <person name="Walter F."/>
            <person name="Albersmeier A."/>
            <person name="Kalinowski J."/>
            <person name="Ruckert C."/>
        </authorList>
    </citation>
    <scope>NUCLEOTIDE SEQUENCE</scope>
    <source>
        <strain evidence="1">CGMCC 1.15367</strain>
    </source>
</reference>
<accession>A0A916ZTT5</accession>
<gene>
    <name evidence="1" type="ORF">GCM10011390_34410</name>
</gene>
<organism evidence="1 2">
    <name type="scientific">Aureimonas endophytica</name>
    <dbReference type="NCBI Taxonomy" id="2027858"/>
    <lineage>
        <taxon>Bacteria</taxon>
        <taxon>Pseudomonadati</taxon>
        <taxon>Pseudomonadota</taxon>
        <taxon>Alphaproteobacteria</taxon>
        <taxon>Hyphomicrobiales</taxon>
        <taxon>Aurantimonadaceae</taxon>
        <taxon>Aureimonas</taxon>
    </lineage>
</organism>
<keyword evidence="2" id="KW-1185">Reference proteome</keyword>
<dbReference type="AlphaFoldDB" id="A0A916ZTT5"/>